<dbReference type="SUPFAM" id="SSF140931">
    <property type="entry name" value="Fic-like"/>
    <property type="match status" value="1"/>
</dbReference>
<dbReference type="Gene3D" id="1.10.3290.10">
    <property type="entry name" value="Fido-like domain"/>
    <property type="match status" value="1"/>
</dbReference>
<dbReference type="InterPro" id="IPR036388">
    <property type="entry name" value="WH-like_DNA-bd_sf"/>
</dbReference>
<dbReference type="InterPro" id="IPR036390">
    <property type="entry name" value="WH_DNA-bd_sf"/>
</dbReference>
<gene>
    <name evidence="2" type="ORF">SDC9_126176</name>
</gene>
<reference evidence="2" key="1">
    <citation type="submission" date="2019-08" db="EMBL/GenBank/DDBJ databases">
        <authorList>
            <person name="Kucharzyk K."/>
            <person name="Murdoch R.W."/>
            <person name="Higgins S."/>
            <person name="Loffler F."/>
        </authorList>
    </citation>
    <scope>NUCLEOTIDE SEQUENCE</scope>
</reference>
<dbReference type="SUPFAM" id="SSF46785">
    <property type="entry name" value="Winged helix' DNA-binding domain"/>
    <property type="match status" value="1"/>
</dbReference>
<dbReference type="Gene3D" id="1.10.10.10">
    <property type="entry name" value="Winged helix-like DNA-binding domain superfamily/Winged helix DNA-binding domain"/>
    <property type="match status" value="1"/>
</dbReference>
<dbReference type="InterPro" id="IPR003812">
    <property type="entry name" value="Fido"/>
</dbReference>
<accession>A0A645CQD7</accession>
<dbReference type="PROSITE" id="PS51459">
    <property type="entry name" value="FIDO"/>
    <property type="match status" value="1"/>
</dbReference>
<dbReference type="PANTHER" id="PTHR13504:SF38">
    <property type="entry name" value="FIDO DOMAIN-CONTAINING PROTEIN"/>
    <property type="match status" value="1"/>
</dbReference>
<comment type="caution">
    <text evidence="2">The sequence shown here is derived from an EMBL/GenBank/DDBJ whole genome shotgun (WGS) entry which is preliminary data.</text>
</comment>
<feature type="domain" description="Fido" evidence="1">
    <location>
        <begin position="16"/>
        <end position="168"/>
    </location>
</feature>
<dbReference type="Pfam" id="PF02661">
    <property type="entry name" value="Fic"/>
    <property type="match status" value="1"/>
</dbReference>
<organism evidence="2">
    <name type="scientific">bioreactor metagenome</name>
    <dbReference type="NCBI Taxonomy" id="1076179"/>
    <lineage>
        <taxon>unclassified sequences</taxon>
        <taxon>metagenomes</taxon>
        <taxon>ecological metagenomes</taxon>
    </lineage>
</organism>
<evidence type="ECO:0000313" key="2">
    <source>
        <dbReference type="EMBL" id="MPM79143.1"/>
    </source>
</evidence>
<name>A0A645CQD7_9ZZZZ</name>
<dbReference type="EMBL" id="VSSQ01029146">
    <property type="protein sequence ID" value="MPM79143.1"/>
    <property type="molecule type" value="Genomic_DNA"/>
</dbReference>
<proteinExistence type="predicted"/>
<protein>
    <recommendedName>
        <fullName evidence="1">Fido domain-containing protein</fullName>
    </recommendedName>
</protein>
<dbReference type="InterPro" id="IPR036597">
    <property type="entry name" value="Fido-like_dom_sf"/>
</dbReference>
<dbReference type="PANTHER" id="PTHR13504">
    <property type="entry name" value="FIDO DOMAIN-CONTAINING PROTEIN DDB_G0283145"/>
    <property type="match status" value="1"/>
</dbReference>
<dbReference type="AlphaFoldDB" id="A0A645CQD7"/>
<dbReference type="InterPro" id="IPR040198">
    <property type="entry name" value="Fido_containing"/>
</dbReference>
<sequence length="263" mass="30088">MAWIDQQPSKQAAALLKIDTLFTLHRLTMNRLIPPEQIAAFRQQQVIVRGARDGQVVFRPPVSVEVPYLLEDFFAWLESPAAQEMHPIFRAAITHYQLVFVHPFVEGNGRTARAFATLVLYVAGYDFKRFFALEEYFDSDVESYYQALLSVQQSGQADLSYWLEYFAYGLALEIEKVKQKVMKLSQDLKMQRELGQQVALSERQILLLELLQNQGQITSDDAQMILPNVSVDTILRDLKDLITKGVVEKKGVTKGVRYQLLGK</sequence>
<evidence type="ECO:0000259" key="1">
    <source>
        <dbReference type="PROSITE" id="PS51459"/>
    </source>
</evidence>